<dbReference type="Pfam" id="PF05598">
    <property type="entry name" value="DUF772"/>
    <property type="match status" value="1"/>
</dbReference>
<dbReference type="GO" id="GO:0004803">
    <property type="term" value="F:transposase activity"/>
    <property type="evidence" value="ECO:0007669"/>
    <property type="project" value="InterPro"/>
</dbReference>
<name>A0A8J2VGF1_9BACL</name>
<sequence>MLKLSMIYQVFYRIKSLRELEWRLRYDSHARTWIGLSEVPDHSTLSRRVATIEKSSYELLFHEVLYRLNPQTCITYWDSTPLRASRFDQEARKGKGTRLGWYVGYKLHAIVSEDLLPLVWRVTPANIHDSQTGSMLGELTLFSVFRLLGDGAYDVSVYLNVQQNTRYTW</sequence>
<gene>
    <name evidence="3" type="ORF">GCM10011571_34450</name>
</gene>
<organism evidence="3 4">
    <name type="scientific">Marinithermofilum abyssi</name>
    <dbReference type="NCBI Taxonomy" id="1571185"/>
    <lineage>
        <taxon>Bacteria</taxon>
        <taxon>Bacillati</taxon>
        <taxon>Bacillota</taxon>
        <taxon>Bacilli</taxon>
        <taxon>Bacillales</taxon>
        <taxon>Thermoactinomycetaceae</taxon>
        <taxon>Marinithermofilum</taxon>
    </lineage>
</organism>
<dbReference type="AlphaFoldDB" id="A0A8J2VGF1"/>
<accession>A0A8J2VGF1</accession>
<proteinExistence type="predicted"/>
<dbReference type="GO" id="GO:0006313">
    <property type="term" value="P:DNA transposition"/>
    <property type="evidence" value="ECO:0007669"/>
    <property type="project" value="InterPro"/>
</dbReference>
<evidence type="ECO:0000259" key="1">
    <source>
        <dbReference type="Pfam" id="PF01609"/>
    </source>
</evidence>
<dbReference type="InterPro" id="IPR002559">
    <property type="entry name" value="Transposase_11"/>
</dbReference>
<comment type="caution">
    <text evidence="3">The sequence shown here is derived from an EMBL/GenBank/DDBJ whole genome shotgun (WGS) entry which is preliminary data.</text>
</comment>
<keyword evidence="4" id="KW-1185">Reference proteome</keyword>
<dbReference type="GO" id="GO:0003677">
    <property type="term" value="F:DNA binding"/>
    <property type="evidence" value="ECO:0007669"/>
    <property type="project" value="InterPro"/>
</dbReference>
<dbReference type="EMBL" id="BMHQ01000022">
    <property type="protein sequence ID" value="GGE29439.1"/>
    <property type="molecule type" value="Genomic_DNA"/>
</dbReference>
<reference evidence="3" key="1">
    <citation type="journal article" date="2014" name="Int. J. Syst. Evol. Microbiol.">
        <title>Complete genome sequence of Corynebacterium casei LMG S-19264T (=DSM 44701T), isolated from a smear-ripened cheese.</title>
        <authorList>
            <consortium name="US DOE Joint Genome Institute (JGI-PGF)"/>
            <person name="Walter F."/>
            <person name="Albersmeier A."/>
            <person name="Kalinowski J."/>
            <person name="Ruckert C."/>
        </authorList>
    </citation>
    <scope>NUCLEOTIDE SEQUENCE</scope>
    <source>
        <strain evidence="3">CGMCC 1.15179</strain>
    </source>
</reference>
<reference evidence="3" key="2">
    <citation type="submission" date="2020-09" db="EMBL/GenBank/DDBJ databases">
        <authorList>
            <person name="Sun Q."/>
            <person name="Zhou Y."/>
        </authorList>
    </citation>
    <scope>NUCLEOTIDE SEQUENCE</scope>
    <source>
        <strain evidence="3">CGMCC 1.15179</strain>
    </source>
</reference>
<dbReference type="Pfam" id="PF01609">
    <property type="entry name" value="DDE_Tnp_1"/>
    <property type="match status" value="1"/>
</dbReference>
<protein>
    <recommendedName>
        <fullName evidence="5">Transposase DDE domain-containing protein</fullName>
    </recommendedName>
</protein>
<evidence type="ECO:0000313" key="3">
    <source>
        <dbReference type="EMBL" id="GGE29439.1"/>
    </source>
</evidence>
<dbReference type="InterPro" id="IPR008490">
    <property type="entry name" value="Transposase_InsH_N"/>
</dbReference>
<feature type="domain" description="Transposase IS4-like" evidence="1">
    <location>
        <begin position="72"/>
        <end position="156"/>
    </location>
</feature>
<evidence type="ECO:0000259" key="2">
    <source>
        <dbReference type="Pfam" id="PF05598"/>
    </source>
</evidence>
<evidence type="ECO:0000313" key="4">
    <source>
        <dbReference type="Proteomes" id="UP000625210"/>
    </source>
</evidence>
<evidence type="ECO:0008006" key="5">
    <source>
        <dbReference type="Google" id="ProtNLM"/>
    </source>
</evidence>
<dbReference type="Proteomes" id="UP000625210">
    <property type="component" value="Unassembled WGS sequence"/>
</dbReference>
<feature type="domain" description="Transposase InsH N-terminal" evidence="2">
    <location>
        <begin position="5"/>
        <end position="47"/>
    </location>
</feature>